<feature type="chain" id="PRO_5045506877" evidence="8">
    <location>
        <begin position="28"/>
        <end position="1451"/>
    </location>
</feature>
<keyword evidence="5" id="KW-0572">Peptidoglycan-anchor</keyword>
<accession>A0ABZ3CM69</accession>
<feature type="region of interest" description="Disordered" evidence="6">
    <location>
        <begin position="366"/>
        <end position="391"/>
    </location>
</feature>
<dbReference type="PROSITE" id="PS50847">
    <property type="entry name" value="GRAM_POS_ANCHORING"/>
    <property type="match status" value="1"/>
</dbReference>
<gene>
    <name evidence="10" type="ORF">RQP18_03915</name>
</gene>
<name>A0ABZ3CM69_9STAP</name>
<dbReference type="Proteomes" id="UP001455384">
    <property type="component" value="Chromosome"/>
</dbReference>
<evidence type="ECO:0000256" key="2">
    <source>
        <dbReference type="ARBA" id="ARBA00022512"/>
    </source>
</evidence>
<feature type="domain" description="Gram-positive cocci surface proteins LPxTG" evidence="9">
    <location>
        <begin position="1418"/>
        <end position="1451"/>
    </location>
</feature>
<keyword evidence="7" id="KW-0472">Membrane</keyword>
<feature type="compositionally biased region" description="Acidic residues" evidence="6">
    <location>
        <begin position="161"/>
        <end position="175"/>
    </location>
</feature>
<keyword evidence="7" id="KW-0812">Transmembrane</keyword>
<evidence type="ECO:0000313" key="11">
    <source>
        <dbReference type="Proteomes" id="UP001455384"/>
    </source>
</evidence>
<evidence type="ECO:0000256" key="7">
    <source>
        <dbReference type="SAM" id="Phobius"/>
    </source>
</evidence>
<evidence type="ECO:0000256" key="4">
    <source>
        <dbReference type="ARBA" id="ARBA00022729"/>
    </source>
</evidence>
<evidence type="ECO:0000256" key="3">
    <source>
        <dbReference type="ARBA" id="ARBA00022525"/>
    </source>
</evidence>
<feature type="compositionally biased region" description="Low complexity" evidence="6">
    <location>
        <begin position="1379"/>
        <end position="1405"/>
    </location>
</feature>
<feature type="transmembrane region" description="Helical" evidence="7">
    <location>
        <begin position="1428"/>
        <end position="1446"/>
    </location>
</feature>
<feature type="compositionally biased region" description="Acidic residues" evidence="6">
    <location>
        <begin position="1211"/>
        <end position="1223"/>
    </location>
</feature>
<dbReference type="RefSeq" id="WP_342388862.1">
    <property type="nucleotide sequence ID" value="NZ_CP138333.2"/>
</dbReference>
<feature type="region of interest" description="Disordered" evidence="6">
    <location>
        <begin position="1109"/>
        <end position="1247"/>
    </location>
</feature>
<feature type="region of interest" description="Disordered" evidence="6">
    <location>
        <begin position="155"/>
        <end position="279"/>
    </location>
</feature>
<keyword evidence="3" id="KW-0964">Secreted</keyword>
<sequence>MKSKKRQRLMKASLASVLALTIATPLAGTVDASETDDWVDGSQEIGGGDESHSVGDPEDHVEFPDWYDEDAVYDNEGNVIYTGEEANHFRSVLDTVLANPNQYIVDGGVYTVTYEVDEGGYAYNYTIGEEVIPTQFVNYELTLDQINVIGASIPQQRSTELDGEATEEGNEEEVVAPEGSNQESEEGEYPEETPVDEAEESTESPLEDEPTEEVEPSEPSVEEESVEGSTEEEFAGGEVDEEVVEEELIEESSEENSNQEGTNEESNEEASDEAPSDEEYDENAIYQNGELLYTAVEVDHYVAVLSRVMQNPDKYIYLENGIYEYHYEVDEEGYATEVVQGDLIIPAAFIEIELNDDEIAKIGADIPKQNPEEVDDDLNEEDNSSGSQNDDEVYHDILDKVLNDRAGYIYLDDGVYEYSYDIDEYGFAVNEQVGQKVLPKDFVEEMIPGYIRDVVGTEVPPSRSIEEQENKEGYTTEYKNHITLQIKIGNENYDLDYKITKGENYKSDIVSIIDELNAENDTNYTVDKLNEHNIGIYSRVDEDAKKQIVTRNHIVVTLIDNNMPNLKDLVPEEELIDDIVPRTGQVIMRFFNMDKGGVDDTRYLETWGGTIDNQIRREFQEMIVDSVNNDAPFFKYVDAEMEEGMEYGSEVRPVYDVIVYYEAYNPSEAYLQQVEEKKYYYENEDANSDVKNELTLIDEETGKTVMSLEVYGQFFSQRLSSIIDEYNQINNVNMMVSNTELTDYEVHTDDYYYSTSNRKYNIYVDGLGPDEDNDMILPGVPEEELYDDSTSEMVYRSIRIIDGDGLKYDREYVRTETMDESIKGALSEYYMSHPTYFNIDELHVYEDVVEKYINQDSAGYGDLYEGRGYFIEVYLDSLNQNDKIEKNPEKIDIEKNYMGNLAFIDYYTGQDLGRIKFEKGSYSKQLDGYLEQLKEETGKNYRVVTRKAGRVGGGGGGGPYPGFMEVNYVTNMTVYITDEWEEDKEGVVDGKPIQNYDYLIKPLPEGVTPQDEITVTKNYTVGEEVFEDFSELYKQYETYYTGSEFTEIEVPSDMEIGFAYATSPYFIYNGFYVTGVAETPGSHSLSYYEFNEKENDLTLHNVNINVWEKGENPDDFESEEPTDEEPVDEPTEEEPTEEEPVDEPTEEEPTEEEPVDEPTEEEPTEEEPVDEPTEEEPTEEEPVDEPTEEEPTDEELTGEDNSTEAPPASEGDNEVEDDSDAPSDDSGTGTQEENETGTTIEGSSVVDEASGITVSSATGELEGVQVSVEVLEDSGLISNPHDLYDIELLDADGNEYEPEASVTVSIPANGTVSNVYYLGESGETLTELAFEVMDGYVVFTKDSFSQFAVEYGELTEEGAEEDSENATTDDDVVVTEVNSDGTSGEETTSGSETAESSEASTDTTVAAAEKNDTEQEMLPDTGIAAKNVAIPAALLMAIGGAVIYFTRRRPN</sequence>
<evidence type="ECO:0000313" key="10">
    <source>
        <dbReference type="EMBL" id="WZX30343.1"/>
    </source>
</evidence>
<feature type="signal peptide" evidence="8">
    <location>
        <begin position="1"/>
        <end position="27"/>
    </location>
</feature>
<feature type="compositionally biased region" description="Acidic residues" evidence="6">
    <location>
        <begin position="262"/>
        <end position="279"/>
    </location>
</feature>
<feature type="compositionally biased region" description="Low complexity" evidence="6">
    <location>
        <begin position="1227"/>
        <end position="1242"/>
    </location>
</feature>
<evidence type="ECO:0000256" key="1">
    <source>
        <dbReference type="ARBA" id="ARBA00004168"/>
    </source>
</evidence>
<proteinExistence type="predicted"/>
<evidence type="ECO:0000256" key="6">
    <source>
        <dbReference type="SAM" id="MobiDB-lite"/>
    </source>
</evidence>
<keyword evidence="4 8" id="KW-0732">Signal</keyword>
<evidence type="ECO:0000259" key="9">
    <source>
        <dbReference type="PROSITE" id="PS50847"/>
    </source>
</evidence>
<feature type="region of interest" description="Disordered" evidence="6">
    <location>
        <begin position="1378"/>
        <end position="1405"/>
    </location>
</feature>
<dbReference type="EMBL" id="CP138333">
    <property type="protein sequence ID" value="WZX30343.1"/>
    <property type="molecule type" value="Genomic_DNA"/>
</dbReference>
<evidence type="ECO:0000256" key="8">
    <source>
        <dbReference type="SAM" id="SignalP"/>
    </source>
</evidence>
<dbReference type="InterPro" id="IPR019931">
    <property type="entry name" value="LPXTG_anchor"/>
</dbReference>
<keyword evidence="2" id="KW-0134">Cell wall</keyword>
<feature type="compositionally biased region" description="Acidic residues" evidence="6">
    <location>
        <begin position="1113"/>
        <end position="1202"/>
    </location>
</feature>
<reference evidence="11" key="1">
    <citation type="submission" date="2023-10" db="EMBL/GenBank/DDBJ databases">
        <title>Genome analysis and identification of Salinococcus sp. Bachu38 nov., a PGPR from the rhizosphere of Tamarix.</title>
        <authorList>
            <person name="Liang Z."/>
            <person name="Zhang X."/>
            <person name="Jia J."/>
            <person name="Chen X."/>
            <person name="Wang Y."/>
            <person name="Wang Q."/>
            <person name="Wang R."/>
        </authorList>
    </citation>
    <scope>NUCLEOTIDE SEQUENCE [LARGE SCALE GENOMIC DNA]</scope>
    <source>
        <strain evidence="11">Bachu38</strain>
    </source>
</reference>
<keyword evidence="11" id="KW-1185">Reference proteome</keyword>
<comment type="subcellular location">
    <subcellularLocation>
        <location evidence="1">Secreted</location>
        <location evidence="1">Cell wall</location>
        <topology evidence="1">Peptidoglycan-anchor</topology>
    </subcellularLocation>
</comment>
<feature type="compositionally biased region" description="Acidic residues" evidence="6">
    <location>
        <begin position="372"/>
        <end position="391"/>
    </location>
</feature>
<feature type="compositionally biased region" description="Acidic residues" evidence="6">
    <location>
        <begin position="183"/>
        <end position="254"/>
    </location>
</feature>
<evidence type="ECO:0000256" key="5">
    <source>
        <dbReference type="ARBA" id="ARBA00023088"/>
    </source>
</evidence>
<organism evidence="10 11">
    <name type="scientific">Salinicoccus bachuensis</name>
    <dbReference type="NCBI Taxonomy" id="3136731"/>
    <lineage>
        <taxon>Bacteria</taxon>
        <taxon>Bacillati</taxon>
        <taxon>Bacillota</taxon>
        <taxon>Bacilli</taxon>
        <taxon>Bacillales</taxon>
        <taxon>Staphylococcaceae</taxon>
        <taxon>Salinicoccus</taxon>
    </lineage>
</organism>
<keyword evidence="7" id="KW-1133">Transmembrane helix</keyword>
<protein>
    <submittedName>
        <fullName evidence="10">LPXTG cell wall anchor domain-containing protein</fullName>
    </submittedName>
</protein>